<feature type="transmembrane region" description="Helical" evidence="6">
    <location>
        <begin position="90"/>
        <end position="110"/>
    </location>
</feature>
<keyword evidence="8" id="KW-1185">Reference proteome</keyword>
<organism evidence="7 8">
    <name type="scientific">Lederbergia graminis</name>
    <dbReference type="NCBI Taxonomy" id="735518"/>
    <lineage>
        <taxon>Bacteria</taxon>
        <taxon>Bacillati</taxon>
        <taxon>Bacillota</taxon>
        <taxon>Bacilli</taxon>
        <taxon>Bacillales</taxon>
        <taxon>Bacillaceae</taxon>
        <taxon>Lederbergia</taxon>
    </lineage>
</organism>
<proteinExistence type="predicted"/>
<feature type="transmembrane region" description="Helical" evidence="6">
    <location>
        <begin position="244"/>
        <end position="264"/>
    </location>
</feature>
<evidence type="ECO:0000256" key="6">
    <source>
        <dbReference type="SAM" id="Phobius"/>
    </source>
</evidence>
<dbReference type="InterPro" id="IPR024923">
    <property type="entry name" value="PG_synth_SpoVB"/>
</dbReference>
<evidence type="ECO:0000256" key="3">
    <source>
        <dbReference type="ARBA" id="ARBA00022692"/>
    </source>
</evidence>
<feature type="transmembrane region" description="Helical" evidence="6">
    <location>
        <begin position="428"/>
        <end position="450"/>
    </location>
</feature>
<name>A0ABW0LHM0_9BACI</name>
<evidence type="ECO:0000313" key="7">
    <source>
        <dbReference type="EMBL" id="MFC5464492.1"/>
    </source>
</evidence>
<evidence type="ECO:0000256" key="4">
    <source>
        <dbReference type="ARBA" id="ARBA00022989"/>
    </source>
</evidence>
<feature type="transmembrane region" description="Helical" evidence="6">
    <location>
        <begin position="462"/>
        <end position="479"/>
    </location>
</feature>
<dbReference type="PANTHER" id="PTHR30250">
    <property type="entry name" value="PST FAMILY PREDICTED COLANIC ACID TRANSPORTER"/>
    <property type="match status" value="1"/>
</dbReference>
<keyword evidence="2" id="KW-1003">Cell membrane</keyword>
<dbReference type="InterPro" id="IPR050833">
    <property type="entry name" value="Poly_Biosynth_Transport"/>
</dbReference>
<feature type="transmembrane region" description="Helical" evidence="6">
    <location>
        <begin position="335"/>
        <end position="353"/>
    </location>
</feature>
<feature type="transmembrane region" description="Helical" evidence="6">
    <location>
        <begin position="296"/>
        <end position="315"/>
    </location>
</feature>
<evidence type="ECO:0000256" key="2">
    <source>
        <dbReference type="ARBA" id="ARBA00022475"/>
    </source>
</evidence>
<dbReference type="InterPro" id="IPR002797">
    <property type="entry name" value="Polysacc_synth"/>
</dbReference>
<sequence>MSSKLIRGTFILTLGTILSKVLGLFYVIPFYAIIGGSSHMALYNFGYVPYTIFISIATAGVPLAVSKYIAKYNALGEYAVGRKLFKSGMVVMFATGILSFALMYGLAPLFAKISLNGVDDYSIDEVATVIRAVSFALIIIPIMSLIRGFFQGHQSMGPSAVSTVVEQIARIVFLLAGAFIVLYVLNGTIVTAMSVATFAAFIGGIASLIVLLWYWKKRKPGLDELLQHNKGTLDVSLPSMYKEIIMYAFPFILVGIANPLYQFIDQTTFTKAMALVGNSARALDELGILNVTTHKLVIIPVSLATAFALTIVPLVTESFVNGERRVMFRQLDQTLQILLFITLPAALGLAILADPFYTVFYEHDIRGAEILKTYAPVAILFALFSVTAAILQGINEQRYTILSLLCGILTKLALNIPFIKAFGTEGAVYATALGYGISIVINLFVIKMFAQYPFKIVFRRSLLIVIFNLMMIIPVYFVYKGLDSVMNIESKFQSLLIIAICAAIGGLIYGYLSLKSGLADRLFGERLGKLKRKLRLG</sequence>
<comment type="caution">
    <text evidence="7">The sequence shown here is derived from an EMBL/GenBank/DDBJ whole genome shotgun (WGS) entry which is preliminary data.</text>
</comment>
<evidence type="ECO:0000256" key="5">
    <source>
        <dbReference type="ARBA" id="ARBA00023136"/>
    </source>
</evidence>
<keyword evidence="5 6" id="KW-0472">Membrane</keyword>
<dbReference type="Pfam" id="PF01943">
    <property type="entry name" value="Polysacc_synt"/>
    <property type="match status" value="1"/>
</dbReference>
<dbReference type="PANTHER" id="PTHR30250:SF21">
    <property type="entry name" value="LIPID II FLIPPASE MURJ"/>
    <property type="match status" value="1"/>
</dbReference>
<feature type="transmembrane region" description="Helical" evidence="6">
    <location>
        <begin position="171"/>
        <end position="189"/>
    </location>
</feature>
<keyword evidence="4 6" id="KW-1133">Transmembrane helix</keyword>
<feature type="transmembrane region" description="Helical" evidence="6">
    <location>
        <begin position="130"/>
        <end position="150"/>
    </location>
</feature>
<feature type="transmembrane region" description="Helical" evidence="6">
    <location>
        <begin position="12"/>
        <end position="35"/>
    </location>
</feature>
<feature type="transmembrane region" description="Helical" evidence="6">
    <location>
        <begin position="373"/>
        <end position="394"/>
    </location>
</feature>
<gene>
    <name evidence="7" type="ORF">ACFPM4_06910</name>
</gene>
<feature type="transmembrane region" description="Helical" evidence="6">
    <location>
        <begin position="47"/>
        <end position="69"/>
    </location>
</feature>
<feature type="transmembrane region" description="Helical" evidence="6">
    <location>
        <begin position="491"/>
        <end position="512"/>
    </location>
</feature>
<dbReference type="Proteomes" id="UP001596147">
    <property type="component" value="Unassembled WGS sequence"/>
</dbReference>
<dbReference type="RefSeq" id="WP_382349404.1">
    <property type="nucleotide sequence ID" value="NZ_JBHSMC010000005.1"/>
</dbReference>
<evidence type="ECO:0000256" key="1">
    <source>
        <dbReference type="ARBA" id="ARBA00004651"/>
    </source>
</evidence>
<feature type="transmembrane region" description="Helical" evidence="6">
    <location>
        <begin position="401"/>
        <end position="422"/>
    </location>
</feature>
<protein>
    <submittedName>
        <fullName evidence="7">Oligosaccharide flippase family protein</fullName>
    </submittedName>
</protein>
<keyword evidence="3 6" id="KW-0812">Transmembrane</keyword>
<comment type="subcellular location">
    <subcellularLocation>
        <location evidence="1">Cell membrane</location>
        <topology evidence="1">Multi-pass membrane protein</topology>
    </subcellularLocation>
</comment>
<dbReference type="CDD" id="cd13124">
    <property type="entry name" value="MATE_SpoVB_like"/>
    <property type="match status" value="1"/>
</dbReference>
<dbReference type="EMBL" id="JBHSMC010000005">
    <property type="protein sequence ID" value="MFC5464492.1"/>
    <property type="molecule type" value="Genomic_DNA"/>
</dbReference>
<reference evidence="8" key="1">
    <citation type="journal article" date="2019" name="Int. J. Syst. Evol. Microbiol.">
        <title>The Global Catalogue of Microorganisms (GCM) 10K type strain sequencing project: providing services to taxonomists for standard genome sequencing and annotation.</title>
        <authorList>
            <consortium name="The Broad Institute Genomics Platform"/>
            <consortium name="The Broad Institute Genome Sequencing Center for Infectious Disease"/>
            <person name="Wu L."/>
            <person name="Ma J."/>
        </authorList>
    </citation>
    <scope>NUCLEOTIDE SEQUENCE [LARGE SCALE GENOMIC DNA]</scope>
    <source>
        <strain evidence="8">CGMCC 1.12237</strain>
    </source>
</reference>
<accession>A0ABW0LHM0</accession>
<feature type="transmembrane region" description="Helical" evidence="6">
    <location>
        <begin position="195"/>
        <end position="215"/>
    </location>
</feature>
<dbReference type="PIRSF" id="PIRSF038958">
    <property type="entry name" value="PG_synth_SpoVB"/>
    <property type="match status" value="1"/>
</dbReference>
<evidence type="ECO:0000313" key="8">
    <source>
        <dbReference type="Proteomes" id="UP001596147"/>
    </source>
</evidence>